<keyword evidence="3" id="KW-1185">Reference proteome</keyword>
<proteinExistence type="predicted"/>
<name>A0A7I8IJN1_SPIIN</name>
<reference evidence="1" key="1">
    <citation type="submission" date="2019-12" db="EMBL/GenBank/DDBJ databases">
        <authorList>
            <person name="Scholz U."/>
            <person name="Mascher M."/>
            <person name="Fiebig A."/>
        </authorList>
    </citation>
    <scope>NUCLEOTIDE SEQUENCE</scope>
</reference>
<dbReference type="Proteomes" id="UP000663760">
    <property type="component" value="Chromosome 4"/>
</dbReference>
<dbReference type="InterPro" id="IPR034573">
    <property type="entry name" value="SDH7"/>
</dbReference>
<evidence type="ECO:0000313" key="2">
    <source>
        <dbReference type="EMBL" id="CAA7394182.1"/>
    </source>
</evidence>
<dbReference type="GO" id="GO:0045273">
    <property type="term" value="C:respiratory chain complex II (succinate dehydrogenase)"/>
    <property type="evidence" value="ECO:0007669"/>
    <property type="project" value="InterPro"/>
</dbReference>
<protein>
    <submittedName>
        <fullName evidence="1">Uncharacterized protein</fullName>
    </submittedName>
</protein>
<gene>
    <name evidence="1" type="ORF">SI7747_04004498</name>
    <name evidence="2" type="ORF">SI8410_04004843</name>
</gene>
<evidence type="ECO:0000313" key="3">
    <source>
        <dbReference type="Proteomes" id="UP000663760"/>
    </source>
</evidence>
<organism evidence="1">
    <name type="scientific">Spirodela intermedia</name>
    <name type="common">Intermediate duckweed</name>
    <dbReference type="NCBI Taxonomy" id="51605"/>
    <lineage>
        <taxon>Eukaryota</taxon>
        <taxon>Viridiplantae</taxon>
        <taxon>Streptophyta</taxon>
        <taxon>Embryophyta</taxon>
        <taxon>Tracheophyta</taxon>
        <taxon>Spermatophyta</taxon>
        <taxon>Magnoliopsida</taxon>
        <taxon>Liliopsida</taxon>
        <taxon>Araceae</taxon>
        <taxon>Lemnoideae</taxon>
        <taxon>Spirodela</taxon>
    </lineage>
</organism>
<dbReference type="PANTHER" id="PTHR36041">
    <property type="entry name" value="SUCCINATE DEHYDROGENASE SUBUNIT 7A, MITOCHONDRIAL-RELATED"/>
    <property type="match status" value="1"/>
</dbReference>
<evidence type="ECO:0000313" key="1">
    <source>
        <dbReference type="EMBL" id="CAA2618331.1"/>
    </source>
</evidence>
<accession>A0A7I8IJN1</accession>
<dbReference type="OrthoDB" id="684848at2759"/>
<sequence>MAFVLSKSNLFSSLRGNPQVLQEQQIPLSRRGFHVELGAREKALLEEDPALKKFKSHKKSLARVKKFGDALIIVVVAACSYEIYASAVEKRAKFAGDDRAKNI</sequence>
<dbReference type="PANTHER" id="PTHR36041:SF2">
    <property type="entry name" value="SUCCINATE DEHYDROGENASE SUBUNIT 7A, MITOCHONDRIAL-RELATED"/>
    <property type="match status" value="1"/>
</dbReference>
<dbReference type="EMBL" id="LR743591">
    <property type="protein sequence ID" value="CAA2618331.1"/>
    <property type="molecule type" value="Genomic_DNA"/>
</dbReference>
<dbReference type="AlphaFoldDB" id="A0A7I8IJN1"/>
<dbReference type="EMBL" id="LR746267">
    <property type="protein sequence ID" value="CAA7394182.1"/>
    <property type="molecule type" value="Genomic_DNA"/>
</dbReference>